<proteinExistence type="predicted"/>
<feature type="domain" description="CUB" evidence="5">
    <location>
        <begin position="757"/>
        <end position="857"/>
    </location>
</feature>
<dbReference type="SMART" id="SM00192">
    <property type="entry name" value="LDLa"/>
    <property type="match status" value="1"/>
</dbReference>
<feature type="domain" description="CUB" evidence="5">
    <location>
        <begin position="622"/>
        <end position="748"/>
    </location>
</feature>
<feature type="domain" description="CUB" evidence="5">
    <location>
        <begin position="482"/>
        <end position="607"/>
    </location>
</feature>
<dbReference type="InterPro" id="IPR053207">
    <property type="entry name" value="Non-NMDA_GluR_Accessory"/>
</dbReference>
<dbReference type="Gene3D" id="4.10.400.10">
    <property type="entry name" value="Low-density Lipoprotein Receptor"/>
    <property type="match status" value="1"/>
</dbReference>
<dbReference type="PANTHER" id="PTHR47537:SF6">
    <property type="entry name" value="CUB DOMAIN-CONTAINING PROTEIN"/>
    <property type="match status" value="1"/>
</dbReference>
<reference evidence="6" key="1">
    <citation type="submission" date="2021-11" db="EMBL/GenBank/DDBJ databases">
        <authorList>
            <person name="Schell T."/>
        </authorList>
    </citation>
    <scope>NUCLEOTIDE SEQUENCE</scope>
    <source>
        <strain evidence="6">M5</strain>
    </source>
</reference>
<dbReference type="AlphaFoldDB" id="A0A8J2WL12"/>
<protein>
    <recommendedName>
        <fullName evidence="5">CUB domain-containing protein</fullName>
    </recommendedName>
</protein>
<keyword evidence="4" id="KW-1133">Transmembrane helix</keyword>
<dbReference type="SUPFAM" id="SSF49854">
    <property type="entry name" value="Spermadhesin, CUB domain"/>
    <property type="match status" value="5"/>
</dbReference>
<feature type="domain" description="CUB" evidence="5">
    <location>
        <begin position="188"/>
        <end position="325"/>
    </location>
</feature>
<feature type="transmembrane region" description="Helical" evidence="4">
    <location>
        <begin position="921"/>
        <end position="942"/>
    </location>
</feature>
<keyword evidence="7" id="KW-1185">Reference proteome</keyword>
<gene>
    <name evidence="6" type="ORF">DGAL_LOCUS12076</name>
</gene>
<dbReference type="InterPro" id="IPR000859">
    <property type="entry name" value="CUB_dom"/>
</dbReference>
<evidence type="ECO:0000256" key="4">
    <source>
        <dbReference type="SAM" id="Phobius"/>
    </source>
</evidence>
<evidence type="ECO:0000259" key="5">
    <source>
        <dbReference type="PROSITE" id="PS01180"/>
    </source>
</evidence>
<accession>A0A8J2WL12</accession>
<dbReference type="OrthoDB" id="6022136at2759"/>
<sequence>MKILLGCQFDEYSAAPFSVVVVVCDWPLGRRKTKTTTTASIDSIDASHRHHFELLQQQQQSEEQEEQLVGCSSEAAATALNESVVDGGSYGPACCPGRASAIMKVSSEYLSKIRVRFKICRQLRRPPTPTTTTTTTRLRLMTTLLLILLLPRSLSAQGYDVFIDLEEEGTSLDDTKTISSTNNDGLKCDRTFVSTNEGSRNGTFASPLLENQEGHVRQCLFTFVAAPGERVHLTFNMFNLRGTPPDGSTAGHTAMCSHEYIDLYTEIPDSEPVDLIHSPFGGRYCGQIPPRRRVSLYRTAVLGFFTDKNSTISDDLLFQGTYLFFKDDQFQVGTPVPRTTCNFTIDGLVKRMGDIMTPTYPGVYPKDLTCSYKFVGKKGQRIRLEFRDFDTFYGGPHCPLDAVDVFDGLDAKAPLIGRYCGQQRNVVIFSTEHHLLVTFTTLKRTADSQNRGFLAKFEFSETFVKLDFISREDSKHDRGSECDQTILSRKGSSAVVYSPNYPFPYSPGIVCKYNVYGLQDEQHFERIRLDFEKFDIPSADSTCSDGFLRIYLKGQDISVTYLYEKHDHELCSNNVSSPYWSEGQRLSMIFSSGQSQGSGFKARFLFATEYSIPGTPSPLGGCNFTYMSVSKKRGEFNSPRHPARYPSNLTCTYNFFLAGPHENVRLYFDQFKVRANDTTVFYGSYCQEDWVEIYNVFYGGREILLGRYCGDSFPGPVESDPGTIGLKVVLHTDEEGVFNGFKGRYTFDENVSINRDCGSNLSVPGAASGVFTSPKYPEKYDRSSGLLSCSWQIHSARDHRILLHFESFSIEGEMERMCGGCRPRLEKIGRTACRNLRFTTADKVAGGRGFRAVWTEIKIPALVGGYDCDEVGGQYFRCANSTFCIAKQLECDGNPNCGLNDNSDEGLHCAAMVAGEESSPVLLMLTLGACALTLLMTLCIVCHRKRQRRRPRNINYERRPFAPPPPFDTMSSRPSMSLPSDIPSPPPPAQLYTSLPPLSIDVGDNV</sequence>
<keyword evidence="4" id="KW-0812">Transmembrane</keyword>
<dbReference type="InterPro" id="IPR036055">
    <property type="entry name" value="LDL_receptor-like_sf"/>
</dbReference>
<dbReference type="SMART" id="SM00042">
    <property type="entry name" value="CUB"/>
    <property type="match status" value="5"/>
</dbReference>
<comment type="caution">
    <text evidence="2">Lacks conserved residue(s) required for the propagation of feature annotation.</text>
</comment>
<keyword evidence="4" id="KW-0472">Membrane</keyword>
<feature type="domain" description="CUB" evidence="5">
    <location>
        <begin position="341"/>
        <end position="460"/>
    </location>
</feature>
<organism evidence="6 7">
    <name type="scientific">Daphnia galeata</name>
    <dbReference type="NCBI Taxonomy" id="27404"/>
    <lineage>
        <taxon>Eukaryota</taxon>
        <taxon>Metazoa</taxon>
        <taxon>Ecdysozoa</taxon>
        <taxon>Arthropoda</taxon>
        <taxon>Crustacea</taxon>
        <taxon>Branchiopoda</taxon>
        <taxon>Diplostraca</taxon>
        <taxon>Cladocera</taxon>
        <taxon>Anomopoda</taxon>
        <taxon>Daphniidae</taxon>
        <taxon>Daphnia</taxon>
    </lineage>
</organism>
<dbReference type="Pfam" id="PF00431">
    <property type="entry name" value="CUB"/>
    <property type="match status" value="5"/>
</dbReference>
<name>A0A8J2WL12_9CRUS</name>
<evidence type="ECO:0000256" key="3">
    <source>
        <dbReference type="SAM" id="MobiDB-lite"/>
    </source>
</evidence>
<dbReference type="PROSITE" id="PS50068">
    <property type="entry name" value="LDLRA_2"/>
    <property type="match status" value="1"/>
</dbReference>
<evidence type="ECO:0000313" key="6">
    <source>
        <dbReference type="EMBL" id="CAH0108679.1"/>
    </source>
</evidence>
<keyword evidence="1" id="KW-1015">Disulfide bond</keyword>
<evidence type="ECO:0000256" key="1">
    <source>
        <dbReference type="ARBA" id="ARBA00023157"/>
    </source>
</evidence>
<dbReference type="CDD" id="cd00041">
    <property type="entry name" value="CUB"/>
    <property type="match status" value="5"/>
</dbReference>
<dbReference type="EMBL" id="CAKKLH010000287">
    <property type="protein sequence ID" value="CAH0108679.1"/>
    <property type="molecule type" value="Genomic_DNA"/>
</dbReference>
<comment type="caution">
    <text evidence="6">The sequence shown here is derived from an EMBL/GenBank/DDBJ whole genome shotgun (WGS) entry which is preliminary data.</text>
</comment>
<dbReference type="Gene3D" id="2.60.120.290">
    <property type="entry name" value="Spermadhesin, CUB domain"/>
    <property type="match status" value="5"/>
</dbReference>
<evidence type="ECO:0000256" key="2">
    <source>
        <dbReference type="PROSITE-ProRule" id="PRU00124"/>
    </source>
</evidence>
<feature type="region of interest" description="Disordered" evidence="3">
    <location>
        <begin position="953"/>
        <end position="1006"/>
    </location>
</feature>
<dbReference type="InterPro" id="IPR002172">
    <property type="entry name" value="LDrepeatLR_classA_rpt"/>
</dbReference>
<evidence type="ECO:0000313" key="7">
    <source>
        <dbReference type="Proteomes" id="UP000789390"/>
    </source>
</evidence>
<dbReference type="PROSITE" id="PS01180">
    <property type="entry name" value="CUB"/>
    <property type="match status" value="5"/>
</dbReference>
<dbReference type="PANTHER" id="PTHR47537">
    <property type="entry name" value="CUBILIN"/>
    <property type="match status" value="1"/>
</dbReference>
<dbReference type="InterPro" id="IPR035914">
    <property type="entry name" value="Sperma_CUB_dom_sf"/>
</dbReference>
<dbReference type="GO" id="GO:0005886">
    <property type="term" value="C:plasma membrane"/>
    <property type="evidence" value="ECO:0007669"/>
    <property type="project" value="TreeGrafter"/>
</dbReference>
<dbReference type="Proteomes" id="UP000789390">
    <property type="component" value="Unassembled WGS sequence"/>
</dbReference>